<name>A0AAV1V1I5_9STRA</name>
<organism evidence="1 2">
    <name type="scientific">Peronospora matthiolae</name>
    <dbReference type="NCBI Taxonomy" id="2874970"/>
    <lineage>
        <taxon>Eukaryota</taxon>
        <taxon>Sar</taxon>
        <taxon>Stramenopiles</taxon>
        <taxon>Oomycota</taxon>
        <taxon>Peronosporomycetes</taxon>
        <taxon>Peronosporales</taxon>
        <taxon>Peronosporaceae</taxon>
        <taxon>Peronospora</taxon>
    </lineage>
</organism>
<dbReference type="EMBL" id="CAKLBY020000247">
    <property type="protein sequence ID" value="CAK7939638.1"/>
    <property type="molecule type" value="Genomic_DNA"/>
</dbReference>
<protein>
    <submittedName>
        <fullName evidence="1">Uncharacterized protein</fullName>
    </submittedName>
</protein>
<proteinExistence type="predicted"/>
<evidence type="ECO:0000313" key="2">
    <source>
        <dbReference type="Proteomes" id="UP001162060"/>
    </source>
</evidence>
<evidence type="ECO:0000313" key="1">
    <source>
        <dbReference type="EMBL" id="CAK7939638.1"/>
    </source>
</evidence>
<reference evidence="1" key="1">
    <citation type="submission" date="2024-01" db="EMBL/GenBank/DDBJ databases">
        <authorList>
            <person name="Webb A."/>
        </authorList>
    </citation>
    <scope>NUCLEOTIDE SEQUENCE</scope>
    <source>
        <strain evidence="1">Pm1</strain>
    </source>
</reference>
<gene>
    <name evidence="1" type="ORF">PM001_LOCUS24788</name>
</gene>
<sequence length="225" mass="25183">MGQALSTEWGPVPVVLIFRRSTRQRRRRPTLHLLPSLLSLCFVLLIAEVKSFTWNCHMNVWKTTVCELFAVEYPKLLIRVEAFPPQKALSTLKDAQGVAKIARSLGNGLLATKLVLTELIRKLSSQHKRAKAPILNLWATFVRHGTASIVSTAATPTTEYNVFLFDASRFTPADVAHPNSCVQIARLRVRNCCCVKEPMTSGKLSSESRKVTWRDDVCQTSSGLY</sequence>
<accession>A0AAV1V1I5</accession>
<dbReference type="Proteomes" id="UP001162060">
    <property type="component" value="Unassembled WGS sequence"/>
</dbReference>
<comment type="caution">
    <text evidence="1">The sequence shown here is derived from an EMBL/GenBank/DDBJ whole genome shotgun (WGS) entry which is preliminary data.</text>
</comment>
<dbReference type="AlphaFoldDB" id="A0AAV1V1I5"/>